<reference evidence="1 2" key="1">
    <citation type="submission" date="2020-04" db="EMBL/GenBank/DDBJ databases">
        <authorList>
            <person name="Hogendoorn C."/>
        </authorList>
    </citation>
    <scope>NUCLEOTIDE SEQUENCE [LARGE SCALE GENOMIC DNA]</scope>
    <source>
        <strain evidence="1">COOX1</strain>
    </source>
</reference>
<gene>
    <name evidence="1" type="ORF">COOX1_2976</name>
</gene>
<sequence length="45" mass="5054">MRRSASTPETESLFQITRILVTLSDPSLVVDPPGFLLYLRSTTFP</sequence>
<name>A0A6F9EG65_9BACL</name>
<dbReference type="EMBL" id="LR792683">
    <property type="protein sequence ID" value="CAB3395566.1"/>
    <property type="molecule type" value="Genomic_DNA"/>
</dbReference>
<evidence type="ECO:0000313" key="1">
    <source>
        <dbReference type="EMBL" id="CAB3395566.1"/>
    </source>
</evidence>
<proteinExistence type="predicted"/>
<dbReference type="AlphaFoldDB" id="A0A6F9EG65"/>
<dbReference type="Proteomes" id="UP000502196">
    <property type="component" value="Chromosome"/>
</dbReference>
<protein>
    <submittedName>
        <fullName evidence="1">Uncharacterized protein</fullName>
    </submittedName>
</protein>
<accession>A0A6F9EG65</accession>
<organism evidence="1 2">
    <name type="scientific">Kyrpidia spormannii</name>
    <dbReference type="NCBI Taxonomy" id="2055160"/>
    <lineage>
        <taxon>Bacteria</taxon>
        <taxon>Bacillati</taxon>
        <taxon>Bacillota</taxon>
        <taxon>Bacilli</taxon>
        <taxon>Bacillales</taxon>
        <taxon>Alicyclobacillaceae</taxon>
        <taxon>Kyrpidia</taxon>
    </lineage>
</organism>
<evidence type="ECO:0000313" key="2">
    <source>
        <dbReference type="Proteomes" id="UP000502196"/>
    </source>
</evidence>